<dbReference type="PANTHER" id="PTHR45750">
    <property type="entry name" value="GH11602P"/>
    <property type="match status" value="1"/>
</dbReference>
<dbReference type="CDD" id="cd04301">
    <property type="entry name" value="NAT_SF"/>
    <property type="match status" value="1"/>
</dbReference>
<keyword evidence="19" id="KW-1185">Reference proteome</keyword>
<evidence type="ECO:0000256" key="12">
    <source>
        <dbReference type="ARBA" id="ARBA00023315"/>
    </source>
</evidence>
<accession>A0A642UI75</accession>
<dbReference type="Pfam" id="PF00583">
    <property type="entry name" value="Acetyltransf_1"/>
    <property type="match status" value="1"/>
</dbReference>
<dbReference type="FunFam" id="3.40.630.30:FF:000004">
    <property type="entry name" value="Histone acetyltransferase KAT2A"/>
    <property type="match status" value="1"/>
</dbReference>
<evidence type="ECO:0000256" key="10">
    <source>
        <dbReference type="ARBA" id="ARBA00023163"/>
    </source>
</evidence>
<evidence type="ECO:0000256" key="7">
    <source>
        <dbReference type="ARBA" id="ARBA00023015"/>
    </source>
</evidence>
<dbReference type="PANTHER" id="PTHR45750:SF3">
    <property type="entry name" value="HISTONE ACETYLTRANSFERASE"/>
    <property type="match status" value="1"/>
</dbReference>
<dbReference type="OMA" id="HQPPKEW"/>
<feature type="compositionally biased region" description="Low complexity" evidence="15">
    <location>
        <begin position="41"/>
        <end position="55"/>
    </location>
</feature>
<dbReference type="InterPro" id="IPR001487">
    <property type="entry name" value="Bromodomain"/>
</dbReference>
<feature type="compositionally biased region" description="Basic and acidic residues" evidence="15">
    <location>
        <begin position="70"/>
        <end position="83"/>
    </location>
</feature>
<evidence type="ECO:0000256" key="8">
    <source>
        <dbReference type="ARBA" id="ARBA00023117"/>
    </source>
</evidence>
<dbReference type="AlphaFoldDB" id="A0A642UI75"/>
<dbReference type="Gene3D" id="3.40.630.30">
    <property type="match status" value="1"/>
</dbReference>
<name>A0A642UI75_DIURU</name>
<dbReference type="GeneID" id="54783994"/>
<dbReference type="GO" id="GO:0045944">
    <property type="term" value="P:positive regulation of transcription by RNA polymerase II"/>
    <property type="evidence" value="ECO:0007669"/>
    <property type="project" value="TreeGrafter"/>
</dbReference>
<dbReference type="FunFam" id="1.20.920.10:FF:000046">
    <property type="entry name" value="Histone acetyltransferase GCN5"/>
    <property type="match status" value="1"/>
</dbReference>
<evidence type="ECO:0000256" key="5">
    <source>
        <dbReference type="ARBA" id="ARBA00022679"/>
    </source>
</evidence>
<keyword evidence="8 14" id="KW-0103">Bromodomain</keyword>
<protein>
    <recommendedName>
        <fullName evidence="4">Histone acetyltransferase GCN5</fullName>
        <ecNumber evidence="3">2.3.1.48</ecNumber>
    </recommendedName>
</protein>
<dbReference type="EC" id="2.3.1.48" evidence="3"/>
<evidence type="ECO:0000259" key="16">
    <source>
        <dbReference type="PROSITE" id="PS50014"/>
    </source>
</evidence>
<keyword evidence="5" id="KW-0808">Transferase</keyword>
<keyword evidence="10" id="KW-0804">Transcription</keyword>
<evidence type="ECO:0000256" key="9">
    <source>
        <dbReference type="ARBA" id="ARBA00023159"/>
    </source>
</evidence>
<proteinExistence type="inferred from homology"/>
<dbReference type="InterPro" id="IPR016181">
    <property type="entry name" value="Acyl_CoA_acyltransferase"/>
</dbReference>
<feature type="compositionally biased region" description="Basic and acidic residues" evidence="15">
    <location>
        <begin position="24"/>
        <end position="37"/>
    </location>
</feature>
<dbReference type="GO" id="GO:0005634">
    <property type="term" value="C:nucleus"/>
    <property type="evidence" value="ECO:0007669"/>
    <property type="project" value="UniProtKB-SubCell"/>
</dbReference>
<dbReference type="InterPro" id="IPR037800">
    <property type="entry name" value="GCN5"/>
</dbReference>
<feature type="compositionally biased region" description="Acidic residues" evidence="15">
    <location>
        <begin position="56"/>
        <end position="69"/>
    </location>
</feature>
<dbReference type="RefSeq" id="XP_034009967.1">
    <property type="nucleotide sequence ID" value="XM_034158315.1"/>
</dbReference>
<evidence type="ECO:0000256" key="14">
    <source>
        <dbReference type="PROSITE-ProRule" id="PRU00035"/>
    </source>
</evidence>
<feature type="domain" description="N-acetyltransferase" evidence="17">
    <location>
        <begin position="142"/>
        <end position="297"/>
    </location>
</feature>
<evidence type="ECO:0000256" key="3">
    <source>
        <dbReference type="ARBA" id="ARBA00013184"/>
    </source>
</evidence>
<dbReference type="PROSITE" id="PS50014">
    <property type="entry name" value="BROMODOMAIN_2"/>
    <property type="match status" value="1"/>
</dbReference>
<dbReference type="VEuPathDB" id="FungiDB:DIURU_005343"/>
<dbReference type="Gene3D" id="1.20.920.10">
    <property type="entry name" value="Bromodomain-like"/>
    <property type="match status" value="1"/>
</dbReference>
<evidence type="ECO:0000256" key="4">
    <source>
        <dbReference type="ARBA" id="ARBA00019713"/>
    </source>
</evidence>
<comment type="similarity">
    <text evidence="2">Belongs to the acetyltransferase family. GCN5 subfamily.</text>
</comment>
<keyword evidence="12" id="KW-0012">Acyltransferase</keyword>
<dbReference type="SUPFAM" id="SSF47370">
    <property type="entry name" value="Bromodomain"/>
    <property type="match status" value="1"/>
</dbReference>
<evidence type="ECO:0000256" key="13">
    <source>
        <dbReference type="ARBA" id="ARBA00048017"/>
    </source>
</evidence>
<dbReference type="PROSITE" id="PS00633">
    <property type="entry name" value="BROMODOMAIN_1"/>
    <property type="match status" value="1"/>
</dbReference>
<feature type="domain" description="Bromo" evidence="16">
    <location>
        <begin position="386"/>
        <end position="456"/>
    </location>
</feature>
<dbReference type="PRINTS" id="PR00503">
    <property type="entry name" value="BROMODOMAIN"/>
</dbReference>
<keyword evidence="7" id="KW-0805">Transcription regulation</keyword>
<gene>
    <name evidence="18" type="ORF">DIURU_005343</name>
</gene>
<keyword evidence="11" id="KW-0539">Nucleus</keyword>
<evidence type="ECO:0000256" key="11">
    <source>
        <dbReference type="ARBA" id="ARBA00023242"/>
    </source>
</evidence>
<comment type="caution">
    <text evidence="18">The sequence shown here is derived from an EMBL/GenBank/DDBJ whole genome shotgun (WGS) entry which is preliminary data.</text>
</comment>
<dbReference type="CDD" id="cd05509">
    <property type="entry name" value="Bromo_gcn5_like"/>
    <property type="match status" value="1"/>
</dbReference>
<reference evidence="18 19" key="1">
    <citation type="submission" date="2019-07" db="EMBL/GenBank/DDBJ databases">
        <title>Genome assembly of two rare yeast pathogens: Diutina rugosa and Trichomonascus ciferrii.</title>
        <authorList>
            <person name="Mixao V."/>
            <person name="Saus E."/>
            <person name="Hansen A."/>
            <person name="Lass-Flor C."/>
            <person name="Gabaldon T."/>
        </authorList>
    </citation>
    <scope>NUCLEOTIDE SEQUENCE [LARGE SCALE GENOMIC DNA]</scope>
    <source>
        <strain evidence="18 19">CBS 613</strain>
    </source>
</reference>
<evidence type="ECO:0000313" key="19">
    <source>
        <dbReference type="Proteomes" id="UP000449547"/>
    </source>
</evidence>
<evidence type="ECO:0000313" key="18">
    <source>
        <dbReference type="EMBL" id="KAA8897366.1"/>
    </source>
</evidence>
<feature type="compositionally biased region" description="Acidic residues" evidence="15">
    <location>
        <begin position="84"/>
        <end position="111"/>
    </location>
</feature>
<evidence type="ECO:0000256" key="1">
    <source>
        <dbReference type="ARBA" id="ARBA00004123"/>
    </source>
</evidence>
<dbReference type="SMART" id="SM00297">
    <property type="entry name" value="BROMO"/>
    <property type="match status" value="1"/>
</dbReference>
<evidence type="ECO:0000256" key="2">
    <source>
        <dbReference type="ARBA" id="ARBA00008607"/>
    </source>
</evidence>
<dbReference type="GO" id="GO:0140671">
    <property type="term" value="C:ADA complex"/>
    <property type="evidence" value="ECO:0007669"/>
    <property type="project" value="UniProtKB-ARBA"/>
</dbReference>
<dbReference type="GO" id="GO:0010484">
    <property type="term" value="F:histone H3 acetyltransferase activity"/>
    <property type="evidence" value="ECO:0007669"/>
    <property type="project" value="TreeGrafter"/>
</dbReference>
<dbReference type="InterPro" id="IPR036427">
    <property type="entry name" value="Bromodomain-like_sf"/>
</dbReference>
<evidence type="ECO:0000256" key="15">
    <source>
        <dbReference type="SAM" id="MobiDB-lite"/>
    </source>
</evidence>
<evidence type="ECO:0000259" key="17">
    <source>
        <dbReference type="PROSITE" id="PS51186"/>
    </source>
</evidence>
<comment type="catalytic activity">
    <reaction evidence="13">
        <text>L-lysyl-[protein] + acetyl-CoA = N(6)-acetyl-L-lysyl-[protein] + CoA + H(+)</text>
        <dbReference type="Rhea" id="RHEA:45948"/>
        <dbReference type="Rhea" id="RHEA-COMP:9752"/>
        <dbReference type="Rhea" id="RHEA-COMP:10731"/>
        <dbReference type="ChEBI" id="CHEBI:15378"/>
        <dbReference type="ChEBI" id="CHEBI:29969"/>
        <dbReference type="ChEBI" id="CHEBI:57287"/>
        <dbReference type="ChEBI" id="CHEBI:57288"/>
        <dbReference type="ChEBI" id="CHEBI:61930"/>
        <dbReference type="EC" id="2.3.1.48"/>
    </reaction>
</comment>
<keyword evidence="9" id="KW-0010">Activator</keyword>
<feature type="region of interest" description="Disordered" evidence="15">
    <location>
        <begin position="1"/>
        <end position="121"/>
    </location>
</feature>
<dbReference type="EMBL" id="SWFT01000158">
    <property type="protein sequence ID" value="KAA8897366.1"/>
    <property type="molecule type" value="Genomic_DNA"/>
</dbReference>
<dbReference type="SUPFAM" id="SSF55729">
    <property type="entry name" value="Acyl-CoA N-acyltransferases (Nat)"/>
    <property type="match status" value="1"/>
</dbReference>
<sequence length="481" mass="55371">MTDRKRSLSEDDEDDDDVPLNKKARLDEEARIKKEMEAEAESSPAKPESSSPAVDNDGDDDDDDDNDENGDSKSKSADVKVKDEDDDDEDNEDNDDDEKDKEDEDDDDDEEDKKRTTTFDVGGDTYTFKERPSVIEEKEGKIEFRVVNNDNTRDNLIVLTGLKNIFKKQLPEMPRECITRLVYDRSHLSMAVVRKPCTVVGGITYRPFNNRGFAEIVFCAISSTEQVRGYGAHLMNHLKDYVRATSPIKYFLTYADNYAIGYFKKQGFTKEITLEKSVWMGYIKDYEGGTLMQCEMLPSTMRYLDSSKVLLLQRAAIEKKIKMRSKSHVVRPGLSVFKTNKGASIKPEDIPGLLEAGWSEEMDRLAQKPKRGPHYNFMVQLFAEMNNHPSAWPFASPVNKEEVTDYYDVIKEPMDLSTMESKLENDKYESFEQFLYDARLIFNNCRAYNGENTTYYKNATKLEKFLNNKIKEAPEYAQYVE</sequence>
<dbReference type="Pfam" id="PF00439">
    <property type="entry name" value="Bromodomain"/>
    <property type="match status" value="1"/>
</dbReference>
<comment type="subcellular location">
    <subcellularLocation>
        <location evidence="1">Nucleus</location>
    </subcellularLocation>
</comment>
<keyword evidence="6" id="KW-0156">Chromatin regulator</keyword>
<dbReference type="InterPro" id="IPR000182">
    <property type="entry name" value="GNAT_dom"/>
</dbReference>
<evidence type="ECO:0000256" key="6">
    <source>
        <dbReference type="ARBA" id="ARBA00022853"/>
    </source>
</evidence>
<dbReference type="PROSITE" id="PS51186">
    <property type="entry name" value="GNAT"/>
    <property type="match status" value="1"/>
</dbReference>
<dbReference type="OrthoDB" id="1937912at2759"/>
<dbReference type="Proteomes" id="UP000449547">
    <property type="component" value="Unassembled WGS sequence"/>
</dbReference>
<dbReference type="InterPro" id="IPR018359">
    <property type="entry name" value="Bromodomain_CS"/>
</dbReference>
<organism evidence="18 19">
    <name type="scientific">Diutina rugosa</name>
    <name type="common">Yeast</name>
    <name type="synonym">Candida rugosa</name>
    <dbReference type="NCBI Taxonomy" id="5481"/>
    <lineage>
        <taxon>Eukaryota</taxon>
        <taxon>Fungi</taxon>
        <taxon>Dikarya</taxon>
        <taxon>Ascomycota</taxon>
        <taxon>Saccharomycotina</taxon>
        <taxon>Pichiomycetes</taxon>
        <taxon>Debaryomycetaceae</taxon>
        <taxon>Diutina</taxon>
    </lineage>
</organism>